<dbReference type="GO" id="GO:0016780">
    <property type="term" value="F:phosphotransferase activity, for other substituted phosphate groups"/>
    <property type="evidence" value="ECO:0007669"/>
    <property type="project" value="InterPro"/>
</dbReference>
<dbReference type="Proteomes" id="UP000316313">
    <property type="component" value="Chromosome"/>
</dbReference>
<evidence type="ECO:0000313" key="9">
    <source>
        <dbReference type="EMBL" id="QDH17603.1"/>
    </source>
</evidence>
<proteinExistence type="predicted"/>
<evidence type="ECO:0000256" key="7">
    <source>
        <dbReference type="PIRSR" id="PIRSR600715-1"/>
    </source>
</evidence>
<evidence type="ECO:0000256" key="6">
    <source>
        <dbReference type="ARBA" id="ARBA00023136"/>
    </source>
</evidence>
<accession>A0A4Y6UJ26</accession>
<dbReference type="GO" id="GO:0005886">
    <property type="term" value="C:plasma membrane"/>
    <property type="evidence" value="ECO:0007669"/>
    <property type="project" value="UniProtKB-SubCell"/>
</dbReference>
<name>A0A4Y6UJ26_9PROT</name>
<comment type="subcellular location">
    <subcellularLocation>
        <location evidence="1">Cell membrane</location>
        <topology evidence="1">Multi-pass membrane protein</topology>
    </subcellularLocation>
</comment>
<keyword evidence="9" id="KW-0328">Glycosyltransferase</keyword>
<dbReference type="EMBL" id="CP038141">
    <property type="protein sequence ID" value="QDH17603.1"/>
    <property type="molecule type" value="Genomic_DNA"/>
</dbReference>
<feature type="binding site" evidence="7">
    <location>
        <position position="199"/>
    </location>
    <ligand>
        <name>Mg(2+)</name>
        <dbReference type="ChEBI" id="CHEBI:18420"/>
    </ligand>
</feature>
<evidence type="ECO:0000256" key="3">
    <source>
        <dbReference type="ARBA" id="ARBA00022679"/>
    </source>
</evidence>
<feature type="transmembrane region" description="Helical" evidence="8">
    <location>
        <begin position="284"/>
        <end position="310"/>
    </location>
</feature>
<evidence type="ECO:0000256" key="4">
    <source>
        <dbReference type="ARBA" id="ARBA00022692"/>
    </source>
</evidence>
<gene>
    <name evidence="9" type="ORF">E3D00_08540</name>
</gene>
<dbReference type="GO" id="GO:0071555">
    <property type="term" value="P:cell wall organization"/>
    <property type="evidence" value="ECO:0007669"/>
    <property type="project" value="TreeGrafter"/>
</dbReference>
<evidence type="ECO:0000256" key="8">
    <source>
        <dbReference type="SAM" id="Phobius"/>
    </source>
</evidence>
<dbReference type="PANTHER" id="PTHR22926:SF3">
    <property type="entry name" value="UNDECAPRENYL-PHOSPHATE ALPHA-N-ACETYLGLUCOSAMINYL 1-PHOSPHATE TRANSFERASE"/>
    <property type="match status" value="1"/>
</dbReference>
<dbReference type="Pfam" id="PF00953">
    <property type="entry name" value="Glycos_transf_4"/>
    <property type="match status" value="1"/>
</dbReference>
<keyword evidence="7" id="KW-0460">Magnesium</keyword>
<keyword evidence="2" id="KW-1003">Cell membrane</keyword>
<evidence type="ECO:0000313" key="10">
    <source>
        <dbReference type="Proteomes" id="UP000316313"/>
    </source>
</evidence>
<dbReference type="AlphaFoldDB" id="A0A4Y6UJ26"/>
<keyword evidence="3 9" id="KW-0808">Transferase</keyword>
<feature type="transmembrane region" description="Helical" evidence="8">
    <location>
        <begin position="109"/>
        <end position="140"/>
    </location>
</feature>
<organism evidence="9 10">
    <name type="scientific">Swingsia samuiensis</name>
    <dbReference type="NCBI Taxonomy" id="1293412"/>
    <lineage>
        <taxon>Bacteria</taxon>
        <taxon>Pseudomonadati</taxon>
        <taxon>Pseudomonadota</taxon>
        <taxon>Alphaproteobacteria</taxon>
        <taxon>Acetobacterales</taxon>
        <taxon>Acetobacteraceae</taxon>
        <taxon>Swingsia</taxon>
    </lineage>
</organism>
<feature type="transmembrane region" description="Helical" evidence="8">
    <location>
        <begin position="78"/>
        <end position="97"/>
    </location>
</feature>
<feature type="transmembrane region" description="Helical" evidence="8">
    <location>
        <begin position="52"/>
        <end position="72"/>
    </location>
</feature>
<keyword evidence="4 8" id="KW-0812">Transmembrane</keyword>
<dbReference type="RefSeq" id="WP_141461709.1">
    <property type="nucleotide sequence ID" value="NZ_CP038141.1"/>
</dbReference>
<sequence length="321" mass="35103">MLFSLNSFLSGFVLPDCAAILICSALIIVMIRAGVMDHPGHRSSHTRPTPKGGGIGIIGAFLICLPLCHIATGQSAFNIPTLCLMCGVAFLALISWLDDIYSFPARYKLAAQFIASMLIFMSTSVPWAYIIPILLLSVFITNALNFIDGINGLAAGTMMLAAFLLAAVNVHSIPLDLLALCFAAFLPWNFPKAQIFMGDVGSQAGALIMAWAAMSKDYEVTLFVIALLAGILWDVSFTLVRRALAGDKLAHAHRGHLYQLAVRSGLPMPLVTLIYWLFTIWGAIMFLTLPLSTAFITIMIPQFLWTGYIFTRAKARVKERW</sequence>
<reference evidence="9 10" key="1">
    <citation type="submission" date="2019-03" db="EMBL/GenBank/DDBJ databases">
        <title>The complete genome sequence of Swingsia samuiensis NBRC107927(T).</title>
        <authorList>
            <person name="Chua K.-O."/>
            <person name="Chan K.-G."/>
            <person name="See-Too W.-S."/>
        </authorList>
    </citation>
    <scope>NUCLEOTIDE SEQUENCE [LARGE SCALE GENOMIC DNA]</scope>
    <source>
        <strain evidence="9 10">AH83</strain>
    </source>
</reference>
<dbReference type="PANTHER" id="PTHR22926">
    <property type="entry name" value="PHOSPHO-N-ACETYLMURAMOYL-PENTAPEPTIDE-TRANSFERASE"/>
    <property type="match status" value="1"/>
</dbReference>
<keyword evidence="5 8" id="KW-1133">Transmembrane helix</keyword>
<evidence type="ECO:0000256" key="1">
    <source>
        <dbReference type="ARBA" id="ARBA00004651"/>
    </source>
</evidence>
<dbReference type="InterPro" id="IPR000715">
    <property type="entry name" value="Glycosyl_transferase_4"/>
</dbReference>
<dbReference type="KEGG" id="ssam:E3D00_08540"/>
<feature type="binding site" evidence="7">
    <location>
        <position position="145"/>
    </location>
    <ligand>
        <name>Mg(2+)</name>
        <dbReference type="ChEBI" id="CHEBI:18420"/>
    </ligand>
</feature>
<protein>
    <submittedName>
        <fullName evidence="9">UDP-phosphate alpha N-acetylglucosaminyltransferase</fullName>
    </submittedName>
</protein>
<dbReference type="GO" id="GO:0009103">
    <property type="term" value="P:lipopolysaccharide biosynthetic process"/>
    <property type="evidence" value="ECO:0007669"/>
    <property type="project" value="TreeGrafter"/>
</dbReference>
<dbReference type="GO" id="GO:0016757">
    <property type="term" value="F:glycosyltransferase activity"/>
    <property type="evidence" value="ECO:0007669"/>
    <property type="project" value="UniProtKB-KW"/>
</dbReference>
<feature type="transmembrane region" description="Helical" evidence="8">
    <location>
        <begin position="260"/>
        <end position="278"/>
    </location>
</feature>
<comment type="cofactor">
    <cofactor evidence="7">
        <name>Mg(2+)</name>
        <dbReference type="ChEBI" id="CHEBI:18420"/>
    </cofactor>
</comment>
<keyword evidence="7" id="KW-0479">Metal-binding</keyword>
<feature type="transmembrane region" description="Helical" evidence="8">
    <location>
        <begin position="220"/>
        <end position="240"/>
    </location>
</feature>
<evidence type="ECO:0000256" key="2">
    <source>
        <dbReference type="ARBA" id="ARBA00022475"/>
    </source>
</evidence>
<feature type="transmembrane region" description="Helical" evidence="8">
    <location>
        <begin position="12"/>
        <end position="31"/>
    </location>
</feature>
<dbReference type="OrthoDB" id="9783652at2"/>
<evidence type="ECO:0000256" key="5">
    <source>
        <dbReference type="ARBA" id="ARBA00022989"/>
    </source>
</evidence>
<dbReference type="GO" id="GO:0044038">
    <property type="term" value="P:cell wall macromolecule biosynthetic process"/>
    <property type="evidence" value="ECO:0007669"/>
    <property type="project" value="TreeGrafter"/>
</dbReference>
<keyword evidence="10" id="KW-1185">Reference proteome</keyword>
<keyword evidence="6 8" id="KW-0472">Membrane</keyword>
<dbReference type="GO" id="GO:0046872">
    <property type="term" value="F:metal ion binding"/>
    <property type="evidence" value="ECO:0007669"/>
    <property type="project" value="UniProtKB-KW"/>
</dbReference>